<comment type="caution">
    <text evidence="1">The sequence shown here is derived from an EMBL/GenBank/DDBJ whole genome shotgun (WGS) entry which is preliminary data.</text>
</comment>
<sequence>MNLSWQHMSVDAVNIVKDRVGEDGIAGCLLILTRRMIYLAAIQEMVAFLTERIHIYMDQVALPVMPKPIVDGKLATKDGFYSPGWCTKEELLIYQQYSQGYIKSRRETTCNMYDGDDETCNIP</sequence>
<accession>A0AAD9K8W9</accession>
<dbReference type="AlphaFoldDB" id="A0AAD9K8W9"/>
<reference evidence="1" key="1">
    <citation type="journal article" date="2023" name="Mol. Biol. Evol.">
        <title>Third-Generation Sequencing Reveals the Adaptive Role of the Epigenome in Three Deep-Sea Polychaetes.</title>
        <authorList>
            <person name="Perez M."/>
            <person name="Aroh O."/>
            <person name="Sun Y."/>
            <person name="Lan Y."/>
            <person name="Juniper S.K."/>
            <person name="Young C.R."/>
            <person name="Angers B."/>
            <person name="Qian P.Y."/>
        </authorList>
    </citation>
    <scope>NUCLEOTIDE SEQUENCE</scope>
    <source>
        <strain evidence="1">P08H-3</strain>
    </source>
</reference>
<protein>
    <submittedName>
        <fullName evidence="1">Uncharacterized protein</fullName>
    </submittedName>
</protein>
<dbReference type="Proteomes" id="UP001208570">
    <property type="component" value="Unassembled WGS sequence"/>
</dbReference>
<keyword evidence="2" id="KW-1185">Reference proteome</keyword>
<evidence type="ECO:0000313" key="2">
    <source>
        <dbReference type="Proteomes" id="UP001208570"/>
    </source>
</evidence>
<organism evidence="1 2">
    <name type="scientific">Paralvinella palmiformis</name>
    <dbReference type="NCBI Taxonomy" id="53620"/>
    <lineage>
        <taxon>Eukaryota</taxon>
        <taxon>Metazoa</taxon>
        <taxon>Spiralia</taxon>
        <taxon>Lophotrochozoa</taxon>
        <taxon>Annelida</taxon>
        <taxon>Polychaeta</taxon>
        <taxon>Sedentaria</taxon>
        <taxon>Canalipalpata</taxon>
        <taxon>Terebellida</taxon>
        <taxon>Terebelliformia</taxon>
        <taxon>Alvinellidae</taxon>
        <taxon>Paralvinella</taxon>
    </lineage>
</organism>
<proteinExistence type="predicted"/>
<evidence type="ECO:0000313" key="1">
    <source>
        <dbReference type="EMBL" id="KAK2166610.1"/>
    </source>
</evidence>
<name>A0AAD9K8W9_9ANNE</name>
<dbReference type="EMBL" id="JAODUP010000037">
    <property type="protein sequence ID" value="KAK2166610.1"/>
    <property type="molecule type" value="Genomic_DNA"/>
</dbReference>
<gene>
    <name evidence="1" type="ORF">LSH36_37g05003</name>
</gene>